<gene>
    <name evidence="2" type="ORF">SEMRO_2165_G317250.1</name>
</gene>
<dbReference type="Proteomes" id="UP001153069">
    <property type="component" value="Unassembled WGS sequence"/>
</dbReference>
<organism evidence="2 3">
    <name type="scientific">Seminavis robusta</name>
    <dbReference type="NCBI Taxonomy" id="568900"/>
    <lineage>
        <taxon>Eukaryota</taxon>
        <taxon>Sar</taxon>
        <taxon>Stramenopiles</taxon>
        <taxon>Ochrophyta</taxon>
        <taxon>Bacillariophyta</taxon>
        <taxon>Bacillariophyceae</taxon>
        <taxon>Bacillariophycidae</taxon>
        <taxon>Naviculales</taxon>
        <taxon>Naviculaceae</taxon>
        <taxon>Seminavis</taxon>
    </lineage>
</organism>
<name>A0A9N8HWF4_9STRA</name>
<feature type="compositionally biased region" description="Basic and acidic residues" evidence="1">
    <location>
        <begin position="1"/>
        <end position="12"/>
    </location>
</feature>
<reference evidence="2" key="1">
    <citation type="submission" date="2020-06" db="EMBL/GenBank/DDBJ databases">
        <authorList>
            <consortium name="Plant Systems Biology data submission"/>
        </authorList>
    </citation>
    <scope>NUCLEOTIDE SEQUENCE</scope>
    <source>
        <strain evidence="2">D6</strain>
    </source>
</reference>
<protein>
    <submittedName>
        <fullName evidence="2">Uncharacterized protein</fullName>
    </submittedName>
</protein>
<evidence type="ECO:0000313" key="3">
    <source>
        <dbReference type="Proteomes" id="UP001153069"/>
    </source>
</evidence>
<feature type="region of interest" description="Disordered" evidence="1">
    <location>
        <begin position="1"/>
        <end position="20"/>
    </location>
</feature>
<dbReference type="AlphaFoldDB" id="A0A9N8HWF4"/>
<accession>A0A9N8HWF4</accession>
<feature type="region of interest" description="Disordered" evidence="1">
    <location>
        <begin position="113"/>
        <end position="187"/>
    </location>
</feature>
<dbReference type="EMBL" id="CAICTM010002163">
    <property type="protein sequence ID" value="CAB9528177.1"/>
    <property type="molecule type" value="Genomic_DNA"/>
</dbReference>
<evidence type="ECO:0000256" key="1">
    <source>
        <dbReference type="SAM" id="MobiDB-lite"/>
    </source>
</evidence>
<keyword evidence="3" id="KW-1185">Reference proteome</keyword>
<sequence length="187" mass="20462">MSKSKATQDKPKGPPSFEWESVLTDGRVKSVIQGEDANAGVFRKNTLQLIKTCSSLLLRKVVQQSSLHKQPHTNDKNGPSVLVLSARDLKDGVADQEEDESLGFLQTALENAAAADTGKMARPKAKRKQPPPATDNNKPRNKKSKTAVVEEESIQQALEISQQQGATTAHDHSTSEDKITLDEEDYD</sequence>
<feature type="compositionally biased region" description="Polar residues" evidence="1">
    <location>
        <begin position="154"/>
        <end position="167"/>
    </location>
</feature>
<evidence type="ECO:0000313" key="2">
    <source>
        <dbReference type="EMBL" id="CAB9528177.1"/>
    </source>
</evidence>
<proteinExistence type="predicted"/>
<feature type="compositionally biased region" description="Basic and acidic residues" evidence="1">
    <location>
        <begin position="169"/>
        <end position="181"/>
    </location>
</feature>
<comment type="caution">
    <text evidence="2">The sequence shown here is derived from an EMBL/GenBank/DDBJ whole genome shotgun (WGS) entry which is preliminary data.</text>
</comment>